<evidence type="ECO:0000313" key="2">
    <source>
        <dbReference type="Proteomes" id="UP000887116"/>
    </source>
</evidence>
<protein>
    <submittedName>
        <fullName evidence="1">Uncharacterized protein</fullName>
    </submittedName>
</protein>
<sequence length="228" mass="26177">MEITTLNRLRGALKAKVKKGELFGTGSEQSPSLLEVKLQLNNISALREKIESLRKDYYSLPADVDLSETENELEQLEDLHKTEIRFHFLLSELDNTKNVSVSEVISKENNVLSVNESRQTSIKLPEIPLPQFRVMLQELPYEAQEYHFDRDEEKVKTLGLIWNPKHDTFEFSVSDPTNNSEWTKRSIITHCSNFRSNGSVRPCHCHGEIIHESSLVSQERLGSALVRK</sequence>
<dbReference type="Proteomes" id="UP000887116">
    <property type="component" value="Unassembled WGS sequence"/>
</dbReference>
<gene>
    <name evidence="1" type="ORF">TNCT_306201</name>
</gene>
<reference evidence="1" key="1">
    <citation type="submission" date="2020-07" db="EMBL/GenBank/DDBJ databases">
        <title>Multicomponent nature underlies the extraordinary mechanical properties of spider dragline silk.</title>
        <authorList>
            <person name="Kono N."/>
            <person name="Nakamura H."/>
            <person name="Mori M."/>
            <person name="Yoshida Y."/>
            <person name="Ohtoshi R."/>
            <person name="Malay A.D."/>
            <person name="Moran D.A.P."/>
            <person name="Tomita M."/>
            <person name="Numata K."/>
            <person name="Arakawa K."/>
        </authorList>
    </citation>
    <scope>NUCLEOTIDE SEQUENCE</scope>
</reference>
<keyword evidence="2" id="KW-1185">Reference proteome</keyword>
<proteinExistence type="predicted"/>
<organism evidence="1 2">
    <name type="scientific">Trichonephila clavata</name>
    <name type="common">Joro spider</name>
    <name type="synonym">Nephila clavata</name>
    <dbReference type="NCBI Taxonomy" id="2740835"/>
    <lineage>
        <taxon>Eukaryota</taxon>
        <taxon>Metazoa</taxon>
        <taxon>Ecdysozoa</taxon>
        <taxon>Arthropoda</taxon>
        <taxon>Chelicerata</taxon>
        <taxon>Arachnida</taxon>
        <taxon>Araneae</taxon>
        <taxon>Araneomorphae</taxon>
        <taxon>Entelegynae</taxon>
        <taxon>Araneoidea</taxon>
        <taxon>Nephilidae</taxon>
        <taxon>Trichonephila</taxon>
    </lineage>
</organism>
<name>A0A8X6F5S0_TRICU</name>
<comment type="caution">
    <text evidence="1">The sequence shown here is derived from an EMBL/GenBank/DDBJ whole genome shotgun (WGS) entry which is preliminary data.</text>
</comment>
<evidence type="ECO:0000313" key="1">
    <source>
        <dbReference type="EMBL" id="GFQ71122.1"/>
    </source>
</evidence>
<accession>A0A8X6F5S0</accession>
<dbReference type="AlphaFoldDB" id="A0A8X6F5S0"/>
<dbReference type="EMBL" id="BMAO01011069">
    <property type="protein sequence ID" value="GFQ71122.1"/>
    <property type="molecule type" value="Genomic_DNA"/>
</dbReference>